<accession>A0A5C3NSQ4</accession>
<name>A0A5C3NSQ4_9APHY</name>
<reference evidence="2 3" key="1">
    <citation type="journal article" date="2019" name="Nat. Ecol. Evol.">
        <title>Megaphylogeny resolves global patterns of mushroom evolution.</title>
        <authorList>
            <person name="Varga T."/>
            <person name="Krizsan K."/>
            <person name="Foldi C."/>
            <person name="Dima B."/>
            <person name="Sanchez-Garcia M."/>
            <person name="Sanchez-Ramirez S."/>
            <person name="Szollosi G.J."/>
            <person name="Szarkandi J.G."/>
            <person name="Papp V."/>
            <person name="Albert L."/>
            <person name="Andreopoulos W."/>
            <person name="Angelini C."/>
            <person name="Antonin V."/>
            <person name="Barry K.W."/>
            <person name="Bougher N.L."/>
            <person name="Buchanan P."/>
            <person name="Buyck B."/>
            <person name="Bense V."/>
            <person name="Catcheside P."/>
            <person name="Chovatia M."/>
            <person name="Cooper J."/>
            <person name="Damon W."/>
            <person name="Desjardin D."/>
            <person name="Finy P."/>
            <person name="Geml J."/>
            <person name="Haridas S."/>
            <person name="Hughes K."/>
            <person name="Justo A."/>
            <person name="Karasinski D."/>
            <person name="Kautmanova I."/>
            <person name="Kiss B."/>
            <person name="Kocsube S."/>
            <person name="Kotiranta H."/>
            <person name="LaButti K.M."/>
            <person name="Lechner B.E."/>
            <person name="Liimatainen K."/>
            <person name="Lipzen A."/>
            <person name="Lukacs Z."/>
            <person name="Mihaltcheva S."/>
            <person name="Morgado L.N."/>
            <person name="Niskanen T."/>
            <person name="Noordeloos M.E."/>
            <person name="Ohm R.A."/>
            <person name="Ortiz-Santana B."/>
            <person name="Ovrebo C."/>
            <person name="Racz N."/>
            <person name="Riley R."/>
            <person name="Savchenko A."/>
            <person name="Shiryaev A."/>
            <person name="Soop K."/>
            <person name="Spirin V."/>
            <person name="Szebenyi C."/>
            <person name="Tomsovsky M."/>
            <person name="Tulloss R.E."/>
            <person name="Uehling J."/>
            <person name="Grigoriev I.V."/>
            <person name="Vagvolgyi C."/>
            <person name="Papp T."/>
            <person name="Martin F.M."/>
            <person name="Miettinen O."/>
            <person name="Hibbett D.S."/>
            <person name="Nagy L.G."/>
        </authorList>
    </citation>
    <scope>NUCLEOTIDE SEQUENCE [LARGE SCALE GENOMIC DNA]</scope>
    <source>
        <strain evidence="2 3">HHB13444</strain>
    </source>
</reference>
<evidence type="ECO:0000256" key="1">
    <source>
        <dbReference type="SAM" id="MobiDB-lite"/>
    </source>
</evidence>
<dbReference type="Proteomes" id="UP000308197">
    <property type="component" value="Unassembled WGS sequence"/>
</dbReference>
<feature type="region of interest" description="Disordered" evidence="1">
    <location>
        <begin position="148"/>
        <end position="216"/>
    </location>
</feature>
<dbReference type="InParanoid" id="A0A5C3NSQ4"/>
<sequence>MQSDSDDLGKLSRDEALDRLRNNIVNGLAEATGKADIAMHWEEYGYVDCMVCGEGKMLEGWPGHIPFGELCRIRGGAAPFRELLALWSAGILRWRDATAEDLRKAELDHRSVLPSTPVPPRPRGRSAPHTDAQWIVGTLTMHVATPAAIRCKSPPPDARTDDESVRPKKRRRQKKPADDNAVPGPSAKRHRRDRPPTDTPSTLRFRLGQRSNNNTAPVRRFCNVKNGVKTPQWILEDDSAPGGYIVLPNELGLALEEGRAVLE</sequence>
<proteinExistence type="predicted"/>
<keyword evidence="3" id="KW-1185">Reference proteome</keyword>
<gene>
    <name evidence="2" type="ORF">K466DRAFT_559226</name>
</gene>
<protein>
    <submittedName>
        <fullName evidence="2">Uncharacterized protein</fullName>
    </submittedName>
</protein>
<evidence type="ECO:0000313" key="3">
    <source>
        <dbReference type="Proteomes" id="UP000308197"/>
    </source>
</evidence>
<organism evidence="2 3">
    <name type="scientific">Polyporus arcularius HHB13444</name>
    <dbReference type="NCBI Taxonomy" id="1314778"/>
    <lineage>
        <taxon>Eukaryota</taxon>
        <taxon>Fungi</taxon>
        <taxon>Dikarya</taxon>
        <taxon>Basidiomycota</taxon>
        <taxon>Agaricomycotina</taxon>
        <taxon>Agaricomycetes</taxon>
        <taxon>Polyporales</taxon>
        <taxon>Polyporaceae</taxon>
        <taxon>Polyporus</taxon>
    </lineage>
</organism>
<dbReference type="EMBL" id="ML211806">
    <property type="protein sequence ID" value="TFK80291.1"/>
    <property type="molecule type" value="Genomic_DNA"/>
</dbReference>
<evidence type="ECO:0000313" key="2">
    <source>
        <dbReference type="EMBL" id="TFK80291.1"/>
    </source>
</evidence>
<dbReference type="AlphaFoldDB" id="A0A5C3NSQ4"/>